<dbReference type="AlphaFoldDB" id="A0A0F9IFK6"/>
<dbReference type="EMBL" id="LAZR01014327">
    <property type="protein sequence ID" value="KKM17988.1"/>
    <property type="molecule type" value="Genomic_DNA"/>
</dbReference>
<sequence>MFGWRLIPDDMLDIIKEENRELRNTIEGLMDRMLLG</sequence>
<dbReference type="EMBL" id="LAZR01012546">
    <property type="protein sequence ID" value="KKM26277.1"/>
    <property type="molecule type" value="Genomic_DNA"/>
</dbReference>
<evidence type="ECO:0000313" key="3">
    <source>
        <dbReference type="EMBL" id="KKM26277.1"/>
    </source>
</evidence>
<feature type="non-terminal residue" evidence="3">
    <location>
        <position position="36"/>
    </location>
</feature>
<name>A0A0F9IFK6_9ZZZZ</name>
<accession>A0A0F9IFK6</accession>
<protein>
    <submittedName>
        <fullName evidence="3">Uncharacterized protein</fullName>
    </submittedName>
</protein>
<gene>
    <name evidence="3" type="ORF">LCGC14_1586450</name>
    <name evidence="2" type="ORF">LCGC14_1670140</name>
    <name evidence="1" type="ORF">LCGC14_1824540</name>
</gene>
<proteinExistence type="predicted"/>
<organism evidence="3">
    <name type="scientific">marine sediment metagenome</name>
    <dbReference type="NCBI Taxonomy" id="412755"/>
    <lineage>
        <taxon>unclassified sequences</taxon>
        <taxon>metagenomes</taxon>
        <taxon>ecological metagenomes</taxon>
    </lineage>
</organism>
<reference evidence="3" key="1">
    <citation type="journal article" date="2015" name="Nature">
        <title>Complex archaea that bridge the gap between prokaryotes and eukaryotes.</title>
        <authorList>
            <person name="Spang A."/>
            <person name="Saw J.H."/>
            <person name="Jorgensen S.L."/>
            <person name="Zaremba-Niedzwiedzka K."/>
            <person name="Martijn J."/>
            <person name="Lind A.E."/>
            <person name="van Eijk R."/>
            <person name="Schleper C."/>
            <person name="Guy L."/>
            <person name="Ettema T.J."/>
        </authorList>
    </citation>
    <scope>NUCLEOTIDE SEQUENCE</scope>
</reference>
<comment type="caution">
    <text evidence="3">The sequence shown here is derived from an EMBL/GenBank/DDBJ whole genome shotgun (WGS) entry which is preliminary data.</text>
</comment>
<evidence type="ECO:0000313" key="2">
    <source>
        <dbReference type="EMBL" id="KKM17988.1"/>
    </source>
</evidence>
<dbReference type="EMBL" id="LAZR01017925">
    <property type="protein sequence ID" value="KKL98429.1"/>
    <property type="molecule type" value="Genomic_DNA"/>
</dbReference>
<evidence type="ECO:0000313" key="1">
    <source>
        <dbReference type="EMBL" id="KKL98429.1"/>
    </source>
</evidence>